<protein>
    <recommendedName>
        <fullName evidence="4">DUF4139 domain-containing protein</fullName>
    </recommendedName>
</protein>
<evidence type="ECO:0000313" key="3">
    <source>
        <dbReference type="Proteomes" id="UP000240317"/>
    </source>
</evidence>
<evidence type="ECO:0000313" key="2">
    <source>
        <dbReference type="EMBL" id="PTA69443.1"/>
    </source>
</evidence>
<keyword evidence="1" id="KW-0732">Signal</keyword>
<evidence type="ECO:0008006" key="4">
    <source>
        <dbReference type="Google" id="ProtNLM"/>
    </source>
</evidence>
<organism evidence="2 3">
    <name type="scientific">Deinococcus arcticus</name>
    <dbReference type="NCBI Taxonomy" id="2136176"/>
    <lineage>
        <taxon>Bacteria</taxon>
        <taxon>Thermotogati</taxon>
        <taxon>Deinococcota</taxon>
        <taxon>Deinococci</taxon>
        <taxon>Deinococcales</taxon>
        <taxon>Deinococcaceae</taxon>
        <taxon>Deinococcus</taxon>
    </lineage>
</organism>
<keyword evidence="3" id="KW-1185">Reference proteome</keyword>
<dbReference type="Proteomes" id="UP000240317">
    <property type="component" value="Unassembled WGS sequence"/>
</dbReference>
<gene>
    <name evidence="2" type="ORF">C8263_03095</name>
</gene>
<dbReference type="PANTHER" id="PTHR38075:SF1">
    <property type="entry name" value="DUF4139 DOMAIN-CONTAINING PROTEIN"/>
    <property type="match status" value="1"/>
</dbReference>
<dbReference type="PANTHER" id="PTHR38075">
    <property type="entry name" value="DUF4139 DOMAIN-CONTAINING PROTEIN"/>
    <property type="match status" value="1"/>
</dbReference>
<reference evidence="2 3" key="1">
    <citation type="submission" date="2018-03" db="EMBL/GenBank/DDBJ databases">
        <title>Draft genome of Deinococcus sp. OD32.</title>
        <authorList>
            <person name="Wang X.-P."/>
            <person name="Du Z.-J."/>
        </authorList>
    </citation>
    <scope>NUCLEOTIDE SEQUENCE [LARGE SCALE GENOMIC DNA]</scope>
    <source>
        <strain evidence="2 3">OD32</strain>
    </source>
</reference>
<sequence length="433" mass="47065">MKPALPAVLTAACALALGSAQAADLRIYPSFSEVRVPVSSATTTLSVNLPQDTWESILAGSLDLDGLAFTQAIQKQEPNWLAGLEGKTVFLKRGDTTEPVTLVRARDLLVKDAQGRFFNARYEELQFDVVPPVNAQRPTQSVTYTLARPGQGTLGYLTRAVTWQPRYTLKASSAGAQLSALADIRNTTEQPYDVQNTELYAGDVSVQNQEEAAYMMRDGAMAQATAAMPAPAAPKIQSQGELRGLYRYALTTPFTLPANSVVTLPFLTPKLTTFERYVGLNTYFGTDTREGNLNRFYRFKADERLPAGPITVREDGRIVGQTNIGETREGGTVDFTLGEDPDVAYTRSVQTTAQVKDAKGNVTKTTYRVTYAFESSKDRAIRAEVTERIGGRVIIIDSAAPVRNQGTASVKVDIPAKGKISKSFTVVVDNSVN</sequence>
<comment type="caution">
    <text evidence="2">The sequence shown here is derived from an EMBL/GenBank/DDBJ whole genome shotgun (WGS) entry which is preliminary data.</text>
</comment>
<dbReference type="RefSeq" id="WP_107136639.1">
    <property type="nucleotide sequence ID" value="NZ_PYSV01000002.1"/>
</dbReference>
<dbReference type="OrthoDB" id="58667at2"/>
<feature type="signal peptide" evidence="1">
    <location>
        <begin position="1"/>
        <end position="22"/>
    </location>
</feature>
<accession>A0A2T3WCI1</accession>
<proteinExistence type="predicted"/>
<feature type="chain" id="PRO_5015668181" description="DUF4139 domain-containing protein" evidence="1">
    <location>
        <begin position="23"/>
        <end position="433"/>
    </location>
</feature>
<dbReference type="AlphaFoldDB" id="A0A2T3WCI1"/>
<evidence type="ECO:0000256" key="1">
    <source>
        <dbReference type="SAM" id="SignalP"/>
    </source>
</evidence>
<dbReference type="EMBL" id="PYSV01000002">
    <property type="protein sequence ID" value="PTA69443.1"/>
    <property type="molecule type" value="Genomic_DNA"/>
</dbReference>
<name>A0A2T3WCI1_9DEIO</name>